<dbReference type="Proteomes" id="UP000186309">
    <property type="component" value="Chromosome"/>
</dbReference>
<proteinExistence type="predicted"/>
<organism evidence="2 3">
    <name type="scientific">Paludisphaera borealis</name>
    <dbReference type="NCBI Taxonomy" id="1387353"/>
    <lineage>
        <taxon>Bacteria</taxon>
        <taxon>Pseudomonadati</taxon>
        <taxon>Planctomycetota</taxon>
        <taxon>Planctomycetia</taxon>
        <taxon>Isosphaerales</taxon>
        <taxon>Isosphaeraceae</taxon>
        <taxon>Paludisphaera</taxon>
    </lineage>
</organism>
<feature type="transmembrane region" description="Helical" evidence="1">
    <location>
        <begin position="47"/>
        <end position="64"/>
    </location>
</feature>
<accession>A0A1U7CQ81</accession>
<dbReference type="Pfam" id="PF10861">
    <property type="entry name" value="DUF2784"/>
    <property type="match status" value="1"/>
</dbReference>
<sequence length="143" mass="16312">MNPLIMLADLIVVIHFALMAFIVFGLLVVLLGVVFRWAWVRNIWFRAIHLFVILVIVGEALAGVRCPLTVWEHDLRVRAGQTTFEGDFIAHWVHRLMFFRAEPWVFTVAYITFGLVVLATFLLAPPRFKRDAKPTVAPEPADA</sequence>
<evidence type="ECO:0008006" key="4">
    <source>
        <dbReference type="Google" id="ProtNLM"/>
    </source>
</evidence>
<keyword evidence="1" id="KW-0812">Transmembrane</keyword>
<dbReference type="RefSeq" id="WP_076346148.1">
    <property type="nucleotide sequence ID" value="NZ_CP019082.1"/>
</dbReference>
<protein>
    <recommendedName>
        <fullName evidence="4">DUF2784 domain-containing protein</fullName>
    </recommendedName>
</protein>
<keyword evidence="1" id="KW-0472">Membrane</keyword>
<evidence type="ECO:0000313" key="3">
    <source>
        <dbReference type="Proteomes" id="UP000186309"/>
    </source>
</evidence>
<evidence type="ECO:0000256" key="1">
    <source>
        <dbReference type="SAM" id="Phobius"/>
    </source>
</evidence>
<keyword evidence="1" id="KW-1133">Transmembrane helix</keyword>
<feature type="transmembrane region" description="Helical" evidence="1">
    <location>
        <begin position="104"/>
        <end position="124"/>
    </location>
</feature>
<gene>
    <name evidence="2" type="ORF">BSF38_02572</name>
</gene>
<keyword evidence="3" id="KW-1185">Reference proteome</keyword>
<dbReference type="EMBL" id="CP019082">
    <property type="protein sequence ID" value="APW61069.1"/>
    <property type="molecule type" value="Genomic_DNA"/>
</dbReference>
<dbReference type="InterPro" id="IPR021218">
    <property type="entry name" value="DUF2784"/>
</dbReference>
<dbReference type="STRING" id="1387353.BSF38_02572"/>
<reference evidence="3" key="1">
    <citation type="submission" date="2016-12" db="EMBL/GenBank/DDBJ databases">
        <title>Comparative genomics of four Isosphaeraceae planctomycetes: a common pool of plasmids and glycoside hydrolase genes.</title>
        <authorList>
            <person name="Ivanova A."/>
        </authorList>
    </citation>
    <scope>NUCLEOTIDE SEQUENCE [LARGE SCALE GENOMIC DNA]</scope>
    <source>
        <strain evidence="3">PX4</strain>
    </source>
</reference>
<dbReference type="OrthoDB" id="370375at2"/>
<dbReference type="KEGG" id="pbor:BSF38_02572"/>
<dbReference type="AlphaFoldDB" id="A0A1U7CQ81"/>
<feature type="transmembrane region" description="Helical" evidence="1">
    <location>
        <begin position="12"/>
        <end position="35"/>
    </location>
</feature>
<name>A0A1U7CQ81_9BACT</name>
<evidence type="ECO:0000313" key="2">
    <source>
        <dbReference type="EMBL" id="APW61069.1"/>
    </source>
</evidence>